<dbReference type="VEuPathDB" id="FungiDB:TAPDE_001466"/>
<dbReference type="SUPFAM" id="SSF55729">
    <property type="entry name" value="Acyl-CoA N-acyltransferases (Nat)"/>
    <property type="match status" value="1"/>
</dbReference>
<dbReference type="PROSITE" id="PS51186">
    <property type="entry name" value="GNAT"/>
    <property type="match status" value="1"/>
</dbReference>
<dbReference type="InterPro" id="IPR016181">
    <property type="entry name" value="Acyl_CoA_acyltransferase"/>
</dbReference>
<dbReference type="InterPro" id="IPR000182">
    <property type="entry name" value="GNAT_dom"/>
</dbReference>
<dbReference type="UniPathway" id="UPA00113">
    <property type="reaction ID" value="UER00529"/>
</dbReference>
<sequence>MLRKDDYATLGRLAVSKDARGRHLGERLVAQGESTVAGLWAAKKVLISSQHQVQGFYEKCGYTRTDDEEHLDEGWRHVYMSREL</sequence>
<dbReference type="GO" id="GO:0016747">
    <property type="term" value="F:acyltransferase activity, transferring groups other than amino-acyl groups"/>
    <property type="evidence" value="ECO:0007669"/>
    <property type="project" value="InterPro"/>
</dbReference>
<dbReference type="Gene3D" id="3.40.630.30">
    <property type="match status" value="1"/>
</dbReference>
<dbReference type="AlphaFoldDB" id="R4XBB9"/>
<name>R4XBB9_TAPDE</name>
<reference evidence="2 3" key="1">
    <citation type="journal article" date="2013" name="MBio">
        <title>Genome sequencing of the plant pathogen Taphrina deformans, the causal agent of peach leaf curl.</title>
        <authorList>
            <person name="Cisse O.H."/>
            <person name="Almeida J.M.G.C.F."/>
            <person name="Fonseca A."/>
            <person name="Kumar A.A."/>
            <person name="Salojaervi J."/>
            <person name="Overmyer K."/>
            <person name="Hauser P.M."/>
            <person name="Pagni M."/>
        </authorList>
    </citation>
    <scope>NUCLEOTIDE SEQUENCE [LARGE SCALE GENOMIC DNA]</scope>
    <source>
        <strain evidence="3">PYCC 5710 / ATCC 11124 / CBS 356.35 / IMI 108563 / JCM 9778 / NBRC 8474</strain>
    </source>
</reference>
<accession>R4XBB9</accession>
<organism evidence="2 3">
    <name type="scientific">Taphrina deformans (strain PYCC 5710 / ATCC 11124 / CBS 356.35 / IMI 108563 / JCM 9778 / NBRC 8474)</name>
    <name type="common">Peach leaf curl fungus</name>
    <name type="synonym">Lalaria deformans</name>
    <dbReference type="NCBI Taxonomy" id="1097556"/>
    <lineage>
        <taxon>Eukaryota</taxon>
        <taxon>Fungi</taxon>
        <taxon>Dikarya</taxon>
        <taxon>Ascomycota</taxon>
        <taxon>Taphrinomycotina</taxon>
        <taxon>Taphrinomycetes</taxon>
        <taxon>Taphrinales</taxon>
        <taxon>Taphrinaceae</taxon>
        <taxon>Taphrina</taxon>
    </lineage>
</organism>
<feature type="domain" description="N-acetyltransferase" evidence="1">
    <location>
        <begin position="1"/>
        <end position="84"/>
    </location>
</feature>
<evidence type="ECO:0000259" key="1">
    <source>
        <dbReference type="PROSITE" id="PS51186"/>
    </source>
</evidence>
<keyword evidence="3" id="KW-1185">Reference proteome</keyword>
<evidence type="ECO:0000313" key="3">
    <source>
        <dbReference type="Proteomes" id="UP000013776"/>
    </source>
</evidence>
<evidence type="ECO:0000313" key="2">
    <source>
        <dbReference type="EMBL" id="CCG81651.1"/>
    </source>
</evidence>
<proteinExistence type="predicted"/>
<protein>
    <recommendedName>
        <fullName evidence="1">N-acetyltransferase domain-containing protein</fullName>
    </recommendedName>
</protein>
<gene>
    <name evidence="2" type="ORF">TAPDE_001466</name>
</gene>
<comment type="caution">
    <text evidence="2">The sequence shown here is derived from an EMBL/GenBank/DDBJ whole genome shotgun (WGS) entry which is preliminary data.</text>
</comment>
<dbReference type="GO" id="GO:0006048">
    <property type="term" value="P:UDP-N-acetylglucosamine biosynthetic process"/>
    <property type="evidence" value="ECO:0007669"/>
    <property type="project" value="UniProtKB-UniPathway"/>
</dbReference>
<dbReference type="OrthoDB" id="329272at2759"/>
<dbReference type="EMBL" id="CAHR02000052">
    <property type="protein sequence ID" value="CCG81651.1"/>
    <property type="molecule type" value="Genomic_DNA"/>
</dbReference>
<dbReference type="Pfam" id="PF13673">
    <property type="entry name" value="Acetyltransf_10"/>
    <property type="match status" value="1"/>
</dbReference>
<dbReference type="Proteomes" id="UP000013776">
    <property type="component" value="Unassembled WGS sequence"/>
</dbReference>